<evidence type="ECO:0000313" key="2">
    <source>
        <dbReference type="EMBL" id="KZV89438.1"/>
    </source>
</evidence>
<dbReference type="InterPro" id="IPR037176">
    <property type="entry name" value="Osmotin/thaumatin-like_sf"/>
</dbReference>
<organism evidence="2 3">
    <name type="scientific">Exidia glandulosa HHB12029</name>
    <dbReference type="NCBI Taxonomy" id="1314781"/>
    <lineage>
        <taxon>Eukaryota</taxon>
        <taxon>Fungi</taxon>
        <taxon>Dikarya</taxon>
        <taxon>Basidiomycota</taxon>
        <taxon>Agaricomycotina</taxon>
        <taxon>Agaricomycetes</taxon>
        <taxon>Auriculariales</taxon>
        <taxon>Exidiaceae</taxon>
        <taxon>Exidia</taxon>
    </lineage>
</organism>
<keyword evidence="3" id="KW-1185">Reference proteome</keyword>
<accession>A0A165FRY7</accession>
<dbReference type="Proteomes" id="UP000077266">
    <property type="component" value="Unassembled WGS sequence"/>
</dbReference>
<reference evidence="2 3" key="1">
    <citation type="journal article" date="2016" name="Mol. Biol. Evol.">
        <title>Comparative Genomics of Early-Diverging Mushroom-Forming Fungi Provides Insights into the Origins of Lignocellulose Decay Capabilities.</title>
        <authorList>
            <person name="Nagy L.G."/>
            <person name="Riley R."/>
            <person name="Tritt A."/>
            <person name="Adam C."/>
            <person name="Daum C."/>
            <person name="Floudas D."/>
            <person name="Sun H."/>
            <person name="Yadav J.S."/>
            <person name="Pangilinan J."/>
            <person name="Larsson K.H."/>
            <person name="Matsuura K."/>
            <person name="Barry K."/>
            <person name="Labutti K."/>
            <person name="Kuo R."/>
            <person name="Ohm R.A."/>
            <person name="Bhattacharya S.S."/>
            <person name="Shirouzu T."/>
            <person name="Yoshinaga Y."/>
            <person name="Martin F.M."/>
            <person name="Grigoriev I.V."/>
            <person name="Hibbett D.S."/>
        </authorList>
    </citation>
    <scope>NUCLEOTIDE SEQUENCE [LARGE SCALE GENOMIC DNA]</scope>
    <source>
        <strain evidence="2 3">HHB12029</strain>
    </source>
</reference>
<dbReference type="OrthoDB" id="430315at2759"/>
<proteinExistence type="predicted"/>
<dbReference type="InterPro" id="IPR001938">
    <property type="entry name" value="Thaumatin"/>
</dbReference>
<dbReference type="SMART" id="SM00205">
    <property type="entry name" value="THN"/>
    <property type="match status" value="1"/>
</dbReference>
<dbReference type="PANTHER" id="PTHR31048">
    <property type="entry name" value="OS03G0233200 PROTEIN"/>
    <property type="match status" value="1"/>
</dbReference>
<dbReference type="STRING" id="1314781.A0A165FRY7"/>
<dbReference type="Gene3D" id="2.60.110.10">
    <property type="entry name" value="Thaumatin"/>
    <property type="match status" value="1"/>
</dbReference>
<dbReference type="InParanoid" id="A0A165FRY7"/>
<dbReference type="AlphaFoldDB" id="A0A165FRY7"/>
<feature type="chain" id="PRO_5007857883" evidence="1">
    <location>
        <begin position="19"/>
        <end position="195"/>
    </location>
</feature>
<protein>
    <submittedName>
        <fullName evidence="2">Osmotin, thaumatin-like protein</fullName>
    </submittedName>
</protein>
<dbReference type="PROSITE" id="PS51367">
    <property type="entry name" value="THAUMATIN_2"/>
    <property type="match status" value="1"/>
</dbReference>
<name>A0A165FRY7_EXIGL</name>
<evidence type="ECO:0000256" key="1">
    <source>
        <dbReference type="SAM" id="SignalP"/>
    </source>
</evidence>
<keyword evidence="1" id="KW-0732">Signal</keyword>
<sequence>MLGRGLVLLTALAAGASAFTLTFQNNCDETVWPAIGLAPSGRPDNKFSWGERLDPGQKKSAQVDDSFLGVRAWGRTGCDSNGANCKTGGCNGGLVCTDAGITSGVIVSEYGAADFGAQWGGKRTSWDLSYVDLKINLDTQLVAADGQKVTCMKSGCSNDQAYRFSTDYAADRNSDPGTSFTHIFCAYVHLLLSRP</sequence>
<dbReference type="Pfam" id="PF00314">
    <property type="entry name" value="Thaumatin"/>
    <property type="match status" value="1"/>
</dbReference>
<dbReference type="EMBL" id="KV426073">
    <property type="protein sequence ID" value="KZV89438.1"/>
    <property type="molecule type" value="Genomic_DNA"/>
</dbReference>
<dbReference type="SUPFAM" id="SSF49870">
    <property type="entry name" value="Osmotin, thaumatin-like protein"/>
    <property type="match status" value="1"/>
</dbReference>
<gene>
    <name evidence="2" type="ORF">EXIGLDRAFT_618236</name>
</gene>
<evidence type="ECO:0000313" key="3">
    <source>
        <dbReference type="Proteomes" id="UP000077266"/>
    </source>
</evidence>
<feature type="signal peptide" evidence="1">
    <location>
        <begin position="1"/>
        <end position="18"/>
    </location>
</feature>